<dbReference type="Gene3D" id="3.40.190.170">
    <property type="entry name" value="Bacterial extracellular solute-binding protein, family 7"/>
    <property type="match status" value="1"/>
</dbReference>
<dbReference type="STRING" id="325240.Sbal_0921"/>
<dbReference type="KEGG" id="sbl:Sbal_0921"/>
<dbReference type="Gene3D" id="3.40.190.10">
    <property type="entry name" value="Periplasmic binding protein-like II"/>
    <property type="match status" value="1"/>
</dbReference>
<dbReference type="HOGENOM" id="CLU_036176_0_1_6"/>
<keyword evidence="3" id="KW-0479">Metal-binding</keyword>
<proteinExistence type="predicted"/>
<dbReference type="NCBIfam" id="NF037995">
    <property type="entry name" value="TRAP_S1"/>
    <property type="match status" value="1"/>
</dbReference>
<dbReference type="CDD" id="cd13604">
    <property type="entry name" value="PBP2_TRAP_ketoacid_lactate_like"/>
    <property type="match status" value="1"/>
</dbReference>
<dbReference type="SUPFAM" id="SSF53850">
    <property type="entry name" value="Periplasmic binding protein-like II"/>
    <property type="match status" value="1"/>
</dbReference>
<dbReference type="InterPro" id="IPR026289">
    <property type="entry name" value="SBP_TakP-like"/>
</dbReference>
<dbReference type="InterPro" id="IPR038404">
    <property type="entry name" value="TRAP_DctP_sf"/>
</dbReference>
<feature type="binding site" evidence="3">
    <location>
        <position position="281"/>
    </location>
    <ligand>
        <name>substrate</name>
    </ligand>
</feature>
<dbReference type="PANTHER" id="PTHR33376">
    <property type="match status" value="1"/>
</dbReference>
<evidence type="ECO:0000256" key="1">
    <source>
        <dbReference type="ARBA" id="ARBA00022729"/>
    </source>
</evidence>
<feature type="binding site" evidence="3">
    <location>
        <position position="256"/>
    </location>
    <ligand>
        <name>Na(+)</name>
        <dbReference type="ChEBI" id="CHEBI:29101"/>
    </ligand>
</feature>
<dbReference type="PIRSF" id="PIRSF039026">
    <property type="entry name" value="SiaP"/>
    <property type="match status" value="1"/>
</dbReference>
<keyword evidence="1" id="KW-0732">Signal</keyword>
<name>A3D133_SHEB5</name>
<keyword evidence="5" id="KW-1185">Reference proteome</keyword>
<evidence type="ECO:0000256" key="2">
    <source>
        <dbReference type="PIRSR" id="PIRSR039026-1"/>
    </source>
</evidence>
<dbReference type="InterPro" id="IPR018389">
    <property type="entry name" value="DctP_fam"/>
</dbReference>
<dbReference type="Pfam" id="PF03480">
    <property type="entry name" value="DctP"/>
    <property type="match status" value="1"/>
</dbReference>
<dbReference type="EMBL" id="CP000563">
    <property type="protein sequence ID" value="ABN60446.1"/>
    <property type="molecule type" value="Genomic_DNA"/>
</dbReference>
<feature type="binding site" evidence="2">
    <location>
        <position position="197"/>
    </location>
    <ligand>
        <name>substrate</name>
    </ligand>
</feature>
<protein>
    <submittedName>
        <fullName evidence="4">TRAP dicarboxylate transporter-DctP subunit</fullName>
    </submittedName>
</protein>
<evidence type="ECO:0000256" key="3">
    <source>
        <dbReference type="PIRSR" id="PIRSR039026-2"/>
    </source>
</evidence>
<sequence precursor="true">MRLRSSVLRACSRLLEPWARLMSGRVLKMRKFGSVLVLMLLMGLSGCNPAASDAQSVVVSNAATDDPQAIPVIEWRLATSWPKNFPGLGMAPERFAHLVNDMSNGRLKIHVYGAGELMPAFAVFDGVSQGKIQMAHAASYYWKGKAPAAQFFSSIPFGMTAQEMNGWLHYGGGMALWDEVYRPFGIIPLAGGNTGMQMGGWFNKPINTIADFKGLKIRMPGLGGEVLKRVGAIPVNMAGRELYGALQTGSIDAAEWVGPLNDLAFGLHKVAKYYYYPGWHEPGSNMEFLINKAAFESLPQDLQVIVKVAARAINQDMLDEYTTRNVAALETLVNDEGVVLKAFPPKVLLELEKISKQVIEEQANQDPLMRKVYAAYHAYEQGVRQYHKISEDAYSQQRQH</sequence>
<dbReference type="Proteomes" id="UP000001557">
    <property type="component" value="Chromosome"/>
</dbReference>
<accession>A3D133</accession>
<organism evidence="4 5">
    <name type="scientific">Shewanella baltica (strain OS155 / ATCC BAA-1091)</name>
    <dbReference type="NCBI Taxonomy" id="325240"/>
    <lineage>
        <taxon>Bacteria</taxon>
        <taxon>Pseudomonadati</taxon>
        <taxon>Pseudomonadota</taxon>
        <taxon>Gammaproteobacteria</taxon>
        <taxon>Alteromonadales</taxon>
        <taxon>Shewanellaceae</taxon>
        <taxon>Shewanella</taxon>
    </lineage>
</organism>
<evidence type="ECO:0000313" key="4">
    <source>
        <dbReference type="EMBL" id="ABN60446.1"/>
    </source>
</evidence>
<dbReference type="AlphaFoldDB" id="A3D133"/>
<gene>
    <name evidence="4" type="ordered locus">Sbal_0921</name>
</gene>
<feature type="binding site" evidence="2">
    <location>
        <position position="218"/>
    </location>
    <ligand>
        <name>substrate</name>
    </ligand>
</feature>
<dbReference type="GO" id="GO:0031317">
    <property type="term" value="C:tripartite ATP-independent periplasmic transporter complex"/>
    <property type="evidence" value="ECO:0007669"/>
    <property type="project" value="InterPro"/>
</dbReference>
<reference evidence="4 5" key="1">
    <citation type="submission" date="2007-02" db="EMBL/GenBank/DDBJ databases">
        <title>Complete sequence of chromosome of Shewanella baltica OS155.</title>
        <authorList>
            <consortium name="US DOE Joint Genome Institute"/>
            <person name="Copeland A."/>
            <person name="Lucas S."/>
            <person name="Lapidus A."/>
            <person name="Barry K."/>
            <person name="Detter J.C."/>
            <person name="Glavina del Rio T."/>
            <person name="Hammon N."/>
            <person name="Israni S."/>
            <person name="Dalin E."/>
            <person name="Tice H."/>
            <person name="Pitluck S."/>
            <person name="Sims D.R."/>
            <person name="Brettin T."/>
            <person name="Bruce D."/>
            <person name="Han C."/>
            <person name="Tapia R."/>
            <person name="Brainard J."/>
            <person name="Schmutz J."/>
            <person name="Larimer F."/>
            <person name="Land M."/>
            <person name="Hauser L."/>
            <person name="Kyrpides N."/>
            <person name="Mikhailova N."/>
            <person name="Brettar I."/>
            <person name="Klappenbach J."/>
            <person name="Konstantinidis K."/>
            <person name="Rodrigues J."/>
            <person name="Tiedje J."/>
            <person name="Richardson P."/>
        </authorList>
    </citation>
    <scope>NUCLEOTIDE SEQUENCE [LARGE SCALE GENOMIC DNA]</scope>
    <source>
        <strain evidence="5">OS155 / ATCC BAA-1091</strain>
    </source>
</reference>
<feature type="binding site" evidence="3">
    <location>
        <position position="255"/>
    </location>
    <ligand>
        <name>substrate</name>
    </ligand>
</feature>
<dbReference type="PANTHER" id="PTHR33376:SF5">
    <property type="entry name" value="EXTRACYTOPLASMIC SOLUTE RECEPTOR PROTEIN"/>
    <property type="match status" value="1"/>
</dbReference>
<evidence type="ECO:0000313" key="5">
    <source>
        <dbReference type="Proteomes" id="UP000001557"/>
    </source>
</evidence>
<dbReference type="GO" id="GO:0046872">
    <property type="term" value="F:metal ion binding"/>
    <property type="evidence" value="ECO:0007669"/>
    <property type="project" value="UniProtKB-KW"/>
</dbReference>
<dbReference type="GO" id="GO:0055085">
    <property type="term" value="P:transmembrane transport"/>
    <property type="evidence" value="ECO:0007669"/>
    <property type="project" value="InterPro"/>
</dbReference>